<dbReference type="Gene3D" id="3.40.50.12780">
    <property type="entry name" value="N-terminal domain of ligase-like"/>
    <property type="match status" value="1"/>
</dbReference>
<dbReference type="EMBL" id="BAAAJK010000006">
    <property type="protein sequence ID" value="GAA1385829.1"/>
    <property type="molecule type" value="Genomic_DNA"/>
</dbReference>
<comment type="caution">
    <text evidence="3">The sequence shown here is derived from an EMBL/GenBank/DDBJ whole genome shotgun (WGS) entry which is preliminary data.</text>
</comment>
<evidence type="ECO:0000259" key="1">
    <source>
        <dbReference type="Pfam" id="PF00501"/>
    </source>
</evidence>
<dbReference type="InterPro" id="IPR025110">
    <property type="entry name" value="AMP-bd_C"/>
</dbReference>
<dbReference type="Gene3D" id="3.30.300.30">
    <property type="match status" value="1"/>
</dbReference>
<dbReference type="PANTHER" id="PTHR43767">
    <property type="entry name" value="LONG-CHAIN-FATTY-ACID--COA LIGASE"/>
    <property type="match status" value="1"/>
</dbReference>
<sequence length="543" mass="56617">MDVAFGTVWEAVAARLPDAVAVCEPAARWTWAEFDDRASRLATALESAGVRAGDTVACYLYNGSAYLETVFAAFKLGAVPVNANYRYTAAELTSLLDDAGAAAIVFSGALAPNVAHAATHLRSLRLLVRDGAAPEGGPGPDAADLAEIRRATPPRPHAPRPGSDRLFMYTGGTTGRPKGVVWQQADLLHSIAVAVFGPLGRDAPPADLDDAVDLAVAARTGGRSPVTLPVVPLMHGTGLFNTLGALLVGGRAVLTRPGRLDPRHVWETVAAQRAGTIVVAGNAIAVPLVDELVRAERAGTPHDLSSLRVLLSSGTALGDRTKQALHERADLTITDAIAASEGGPFAFAVTRSVHDLPARFRPVPATRLITDDGRVLDPGEPGTGMLAYRGPLPLGYHRDAERTAATFRFLDGVRYAVPGDLAELGADGVLRFLGRGAGVINTGGEKVHPQEVEDVLLADPAVADCVVVGVPDPLWGERVTAVVASPGAGPELPGRLRERVRAVLAGYKVPRVVVVVDELPRTPTGKIELARARELAGAVPAGG</sequence>
<gene>
    <name evidence="3" type="ORF">GCM10009613_18880</name>
</gene>
<dbReference type="InterPro" id="IPR050237">
    <property type="entry name" value="ATP-dep_AMP-bd_enzyme"/>
</dbReference>
<dbReference type="PROSITE" id="PS00455">
    <property type="entry name" value="AMP_BINDING"/>
    <property type="match status" value="1"/>
</dbReference>
<dbReference type="InterPro" id="IPR000873">
    <property type="entry name" value="AMP-dep_synth/lig_dom"/>
</dbReference>
<keyword evidence="4" id="KW-1185">Reference proteome</keyword>
<protein>
    <submittedName>
        <fullName evidence="3">Acyl-CoA synthetase</fullName>
    </submittedName>
</protein>
<name>A0ABP4IF49_9PSEU</name>
<evidence type="ECO:0000313" key="3">
    <source>
        <dbReference type="EMBL" id="GAA1385829.1"/>
    </source>
</evidence>
<feature type="domain" description="AMP-dependent synthetase/ligase" evidence="1">
    <location>
        <begin position="10"/>
        <end position="391"/>
    </location>
</feature>
<dbReference type="Pfam" id="PF00501">
    <property type="entry name" value="AMP-binding"/>
    <property type="match status" value="1"/>
</dbReference>
<evidence type="ECO:0000313" key="4">
    <source>
        <dbReference type="Proteomes" id="UP001501414"/>
    </source>
</evidence>
<accession>A0ABP4IF49</accession>
<dbReference type="SUPFAM" id="SSF56801">
    <property type="entry name" value="Acetyl-CoA synthetase-like"/>
    <property type="match status" value="1"/>
</dbReference>
<dbReference type="InterPro" id="IPR045851">
    <property type="entry name" value="AMP-bd_C_sf"/>
</dbReference>
<dbReference type="InterPro" id="IPR020845">
    <property type="entry name" value="AMP-binding_CS"/>
</dbReference>
<reference evidence="4" key="1">
    <citation type="journal article" date="2019" name="Int. J. Syst. Evol. Microbiol.">
        <title>The Global Catalogue of Microorganisms (GCM) 10K type strain sequencing project: providing services to taxonomists for standard genome sequencing and annotation.</title>
        <authorList>
            <consortium name="The Broad Institute Genomics Platform"/>
            <consortium name="The Broad Institute Genome Sequencing Center for Infectious Disease"/>
            <person name="Wu L."/>
            <person name="Ma J."/>
        </authorList>
    </citation>
    <scope>NUCLEOTIDE SEQUENCE [LARGE SCALE GENOMIC DNA]</scope>
    <source>
        <strain evidence="4">JCM 11896</strain>
    </source>
</reference>
<dbReference type="InterPro" id="IPR042099">
    <property type="entry name" value="ANL_N_sf"/>
</dbReference>
<dbReference type="PANTHER" id="PTHR43767:SF1">
    <property type="entry name" value="NONRIBOSOMAL PEPTIDE SYNTHASE PES1 (EUROFUNG)-RELATED"/>
    <property type="match status" value="1"/>
</dbReference>
<proteinExistence type="predicted"/>
<dbReference type="Pfam" id="PF13193">
    <property type="entry name" value="AMP-binding_C"/>
    <property type="match status" value="1"/>
</dbReference>
<evidence type="ECO:0000259" key="2">
    <source>
        <dbReference type="Pfam" id="PF13193"/>
    </source>
</evidence>
<dbReference type="Proteomes" id="UP001501414">
    <property type="component" value="Unassembled WGS sequence"/>
</dbReference>
<feature type="domain" description="AMP-binding enzyme C-terminal" evidence="2">
    <location>
        <begin position="451"/>
        <end position="526"/>
    </location>
</feature>
<organism evidence="3 4">
    <name type="scientific">Pseudonocardia kongjuensis</name>
    <dbReference type="NCBI Taxonomy" id="102227"/>
    <lineage>
        <taxon>Bacteria</taxon>
        <taxon>Bacillati</taxon>
        <taxon>Actinomycetota</taxon>
        <taxon>Actinomycetes</taxon>
        <taxon>Pseudonocardiales</taxon>
        <taxon>Pseudonocardiaceae</taxon>
        <taxon>Pseudonocardia</taxon>
    </lineage>
</organism>
<dbReference type="RefSeq" id="WP_344020515.1">
    <property type="nucleotide sequence ID" value="NZ_BAAAJK010000006.1"/>
</dbReference>